<name>A0ABU6X5R1_9FABA</name>
<dbReference type="EMBL" id="JASCZI010211488">
    <property type="protein sequence ID" value="MED6192972.1"/>
    <property type="molecule type" value="Genomic_DNA"/>
</dbReference>
<accession>A0ABU6X5R1</accession>
<protein>
    <submittedName>
        <fullName evidence="1">Uncharacterized protein</fullName>
    </submittedName>
</protein>
<dbReference type="Proteomes" id="UP001341840">
    <property type="component" value="Unassembled WGS sequence"/>
</dbReference>
<comment type="caution">
    <text evidence="1">The sequence shown here is derived from an EMBL/GenBank/DDBJ whole genome shotgun (WGS) entry which is preliminary data.</text>
</comment>
<evidence type="ECO:0000313" key="1">
    <source>
        <dbReference type="EMBL" id="MED6192972.1"/>
    </source>
</evidence>
<evidence type="ECO:0000313" key="2">
    <source>
        <dbReference type="Proteomes" id="UP001341840"/>
    </source>
</evidence>
<proteinExistence type="predicted"/>
<gene>
    <name evidence="1" type="ORF">PIB30_014755</name>
</gene>
<reference evidence="1 2" key="1">
    <citation type="journal article" date="2023" name="Plants (Basel)">
        <title>Bridging the Gap: Combining Genomics and Transcriptomics Approaches to Understand Stylosanthes scabra, an Orphan Legume from the Brazilian Caatinga.</title>
        <authorList>
            <person name="Ferreira-Neto J.R.C."/>
            <person name="da Silva M.D."/>
            <person name="Binneck E."/>
            <person name="de Melo N.F."/>
            <person name="da Silva R.H."/>
            <person name="de Melo A.L.T.M."/>
            <person name="Pandolfi V."/>
            <person name="Bustamante F.O."/>
            <person name="Brasileiro-Vidal A.C."/>
            <person name="Benko-Iseppon A.M."/>
        </authorList>
    </citation>
    <scope>NUCLEOTIDE SEQUENCE [LARGE SCALE GENOMIC DNA]</scope>
    <source>
        <tissue evidence="1">Leaves</tissue>
    </source>
</reference>
<sequence>MKPTELPHTHYARFPALILFSSRAFLFGHRYWCFFLFVEVMLPPIPNLLAVTDKNRIDTLTSMHCVLCMLLQPYSYRID</sequence>
<organism evidence="1 2">
    <name type="scientific">Stylosanthes scabra</name>
    <dbReference type="NCBI Taxonomy" id="79078"/>
    <lineage>
        <taxon>Eukaryota</taxon>
        <taxon>Viridiplantae</taxon>
        <taxon>Streptophyta</taxon>
        <taxon>Embryophyta</taxon>
        <taxon>Tracheophyta</taxon>
        <taxon>Spermatophyta</taxon>
        <taxon>Magnoliopsida</taxon>
        <taxon>eudicotyledons</taxon>
        <taxon>Gunneridae</taxon>
        <taxon>Pentapetalae</taxon>
        <taxon>rosids</taxon>
        <taxon>fabids</taxon>
        <taxon>Fabales</taxon>
        <taxon>Fabaceae</taxon>
        <taxon>Papilionoideae</taxon>
        <taxon>50 kb inversion clade</taxon>
        <taxon>dalbergioids sensu lato</taxon>
        <taxon>Dalbergieae</taxon>
        <taxon>Pterocarpus clade</taxon>
        <taxon>Stylosanthes</taxon>
    </lineage>
</organism>
<keyword evidence="2" id="KW-1185">Reference proteome</keyword>